<proteinExistence type="inferred from homology"/>
<dbReference type="EC" id="1.6.5.9" evidence="2"/>
<dbReference type="RefSeq" id="WP_311664743.1">
    <property type="nucleotide sequence ID" value="NZ_JAVRHT010000034.1"/>
</dbReference>
<evidence type="ECO:0000256" key="1">
    <source>
        <dbReference type="ARBA" id="ARBA00005272"/>
    </source>
</evidence>
<dbReference type="Proteomes" id="UP001267426">
    <property type="component" value="Unassembled WGS sequence"/>
</dbReference>
<keyword evidence="5" id="KW-0809">Transit peptide</keyword>
<dbReference type="Pfam" id="PF22366">
    <property type="entry name" value="NDH2_C"/>
    <property type="match status" value="1"/>
</dbReference>
<name>A0ABU3BTN5_9BACT</name>
<feature type="domain" description="External alternative NADH-ubiquinone oxidoreductase-like C-terminal" evidence="10">
    <location>
        <begin position="381"/>
        <end position="437"/>
    </location>
</feature>
<keyword evidence="12" id="KW-1185">Reference proteome</keyword>
<evidence type="ECO:0000259" key="9">
    <source>
        <dbReference type="Pfam" id="PF07992"/>
    </source>
</evidence>
<protein>
    <recommendedName>
        <fullName evidence="2">NADH:ubiquinone reductase (non-electrogenic)</fullName>
        <ecNumber evidence="2">1.6.5.9</ecNumber>
    </recommendedName>
</protein>
<sequence>MPRTRTALLAAGALGLGTAALRRWRRHPSPPPGGRPLRVVCVGAGFAGLRLAQELDGEPVELTLVDRNNYHLFQPLLYQVATAALEPEEIAHSVRGVLQGQANARFRMARATGVDWERRELQTAQGEPIPFDRLVIAAGAETASFGVPGVEEFAFGLKHLEDAVALRSHTIRRFERATLDPDEIDRGALTFVLVGGGPTGVEMSVALVELFDMVLQQDFPELDLSRARVILAEAGDSVLSVYDRDLRQYALDQIRKRGVEVRLGAAVERVEGAGGQATAAIIDGERVPAQTVLWAAGVQAAGLAATLGVEQGRGGRIAVEPDLSVPGHTGVYAVGDVAAGVEPLPQLAPVAQQQARYVARRLAAEARGEAPDAKPFRYTDKGNMATIGRGAAVAEVPGGIKLTGYVAWQAWAWLHLALLIGFRNRANVYVNWVYNYFTYDRSARLVLNRERVAGLLQRAVDAPPAEAQP</sequence>
<dbReference type="GO" id="GO:0016491">
    <property type="term" value="F:oxidoreductase activity"/>
    <property type="evidence" value="ECO:0007669"/>
    <property type="project" value="UniProtKB-KW"/>
</dbReference>
<comment type="catalytic activity">
    <reaction evidence="8">
        <text>a quinone + NADH + H(+) = a quinol + NAD(+)</text>
        <dbReference type="Rhea" id="RHEA:46160"/>
        <dbReference type="ChEBI" id="CHEBI:15378"/>
        <dbReference type="ChEBI" id="CHEBI:24646"/>
        <dbReference type="ChEBI" id="CHEBI:57540"/>
        <dbReference type="ChEBI" id="CHEBI:57945"/>
        <dbReference type="ChEBI" id="CHEBI:132124"/>
        <dbReference type="EC" id="1.6.5.9"/>
    </reaction>
</comment>
<keyword evidence="3" id="KW-0285">Flavoprotein</keyword>
<dbReference type="EMBL" id="JAVRHT010000034">
    <property type="protein sequence ID" value="MDT0632652.1"/>
    <property type="molecule type" value="Genomic_DNA"/>
</dbReference>
<keyword evidence="7" id="KW-0520">NAD</keyword>
<feature type="domain" description="FAD/NAD(P)-binding" evidence="9">
    <location>
        <begin position="38"/>
        <end position="355"/>
    </location>
</feature>
<evidence type="ECO:0000256" key="6">
    <source>
        <dbReference type="ARBA" id="ARBA00023002"/>
    </source>
</evidence>
<dbReference type="Gene3D" id="3.50.50.100">
    <property type="match status" value="1"/>
</dbReference>
<accession>A0ABU3BTN5</accession>
<organism evidence="11 12">
    <name type="scientific">Rubrivirga litoralis</name>
    <dbReference type="NCBI Taxonomy" id="3075598"/>
    <lineage>
        <taxon>Bacteria</taxon>
        <taxon>Pseudomonadati</taxon>
        <taxon>Rhodothermota</taxon>
        <taxon>Rhodothermia</taxon>
        <taxon>Rhodothermales</taxon>
        <taxon>Rubricoccaceae</taxon>
        <taxon>Rubrivirga</taxon>
    </lineage>
</organism>
<keyword evidence="4" id="KW-0274">FAD</keyword>
<evidence type="ECO:0000256" key="3">
    <source>
        <dbReference type="ARBA" id="ARBA00022630"/>
    </source>
</evidence>
<dbReference type="SUPFAM" id="SSF51905">
    <property type="entry name" value="FAD/NAD(P)-binding domain"/>
    <property type="match status" value="1"/>
</dbReference>
<evidence type="ECO:0000256" key="2">
    <source>
        <dbReference type="ARBA" id="ARBA00012637"/>
    </source>
</evidence>
<dbReference type="PRINTS" id="PR00368">
    <property type="entry name" value="FADPNR"/>
</dbReference>
<evidence type="ECO:0000256" key="5">
    <source>
        <dbReference type="ARBA" id="ARBA00022946"/>
    </source>
</evidence>
<dbReference type="InterPro" id="IPR023753">
    <property type="entry name" value="FAD/NAD-binding_dom"/>
</dbReference>
<dbReference type="InterPro" id="IPR036188">
    <property type="entry name" value="FAD/NAD-bd_sf"/>
</dbReference>
<evidence type="ECO:0000256" key="7">
    <source>
        <dbReference type="ARBA" id="ARBA00023027"/>
    </source>
</evidence>
<dbReference type="Pfam" id="PF07992">
    <property type="entry name" value="Pyr_redox_2"/>
    <property type="match status" value="1"/>
</dbReference>
<dbReference type="PANTHER" id="PTHR43706:SF47">
    <property type="entry name" value="EXTERNAL NADH-UBIQUINONE OXIDOREDUCTASE 1, MITOCHONDRIAL-RELATED"/>
    <property type="match status" value="1"/>
</dbReference>
<evidence type="ECO:0000313" key="12">
    <source>
        <dbReference type="Proteomes" id="UP001267426"/>
    </source>
</evidence>
<evidence type="ECO:0000313" key="11">
    <source>
        <dbReference type="EMBL" id="MDT0632652.1"/>
    </source>
</evidence>
<reference evidence="11 12" key="1">
    <citation type="submission" date="2023-09" db="EMBL/GenBank/DDBJ databases">
        <authorList>
            <person name="Rey-Velasco X."/>
        </authorList>
    </citation>
    <scope>NUCLEOTIDE SEQUENCE [LARGE SCALE GENOMIC DNA]</scope>
    <source>
        <strain evidence="11 12">F394</strain>
    </source>
</reference>
<dbReference type="PANTHER" id="PTHR43706">
    <property type="entry name" value="NADH DEHYDROGENASE"/>
    <property type="match status" value="1"/>
</dbReference>
<dbReference type="InterPro" id="IPR045024">
    <property type="entry name" value="NDH-2"/>
</dbReference>
<evidence type="ECO:0000259" key="10">
    <source>
        <dbReference type="Pfam" id="PF22366"/>
    </source>
</evidence>
<evidence type="ECO:0000256" key="4">
    <source>
        <dbReference type="ARBA" id="ARBA00022827"/>
    </source>
</evidence>
<evidence type="ECO:0000256" key="8">
    <source>
        <dbReference type="ARBA" id="ARBA00047599"/>
    </source>
</evidence>
<gene>
    <name evidence="11" type="ORF">RM540_12900</name>
</gene>
<comment type="caution">
    <text evidence="11">The sequence shown here is derived from an EMBL/GenBank/DDBJ whole genome shotgun (WGS) entry which is preliminary data.</text>
</comment>
<dbReference type="InterPro" id="IPR054585">
    <property type="entry name" value="NDH2-like_C"/>
</dbReference>
<comment type="similarity">
    <text evidence="1">Belongs to the NADH dehydrogenase family.</text>
</comment>
<keyword evidence="6 11" id="KW-0560">Oxidoreductase</keyword>